<dbReference type="InterPro" id="IPR043502">
    <property type="entry name" value="DNA/RNA_pol_sf"/>
</dbReference>
<comment type="caution">
    <text evidence="1">The sequence shown here is derived from an EMBL/GenBank/DDBJ whole genome shotgun (WGS) entry which is preliminary data.</text>
</comment>
<dbReference type="EMBL" id="AVOT02001914">
    <property type="protein sequence ID" value="MBW0468602.1"/>
    <property type="molecule type" value="Genomic_DNA"/>
</dbReference>
<dbReference type="Gene3D" id="3.30.70.270">
    <property type="match status" value="1"/>
</dbReference>
<dbReference type="SUPFAM" id="SSF56672">
    <property type="entry name" value="DNA/RNA polymerases"/>
    <property type="match status" value="1"/>
</dbReference>
<accession>A0A9Q3BPI1</accession>
<dbReference type="InterPro" id="IPR043128">
    <property type="entry name" value="Rev_trsase/Diguanyl_cyclase"/>
</dbReference>
<protein>
    <submittedName>
        <fullName evidence="1">Uncharacterized protein</fullName>
    </submittedName>
</protein>
<proteinExistence type="predicted"/>
<organism evidence="1 2">
    <name type="scientific">Austropuccinia psidii MF-1</name>
    <dbReference type="NCBI Taxonomy" id="1389203"/>
    <lineage>
        <taxon>Eukaryota</taxon>
        <taxon>Fungi</taxon>
        <taxon>Dikarya</taxon>
        <taxon>Basidiomycota</taxon>
        <taxon>Pucciniomycotina</taxon>
        <taxon>Pucciniomycetes</taxon>
        <taxon>Pucciniales</taxon>
        <taxon>Sphaerophragmiaceae</taxon>
        <taxon>Austropuccinia</taxon>
    </lineage>
</organism>
<dbReference type="AlphaFoldDB" id="A0A9Q3BPI1"/>
<name>A0A9Q3BPI1_9BASI</name>
<reference evidence="1" key="1">
    <citation type="submission" date="2021-03" db="EMBL/GenBank/DDBJ databases">
        <title>Draft genome sequence of rust myrtle Austropuccinia psidii MF-1, a brazilian biotype.</title>
        <authorList>
            <person name="Quecine M.C."/>
            <person name="Pachon D.M.R."/>
            <person name="Bonatelli M.L."/>
            <person name="Correr F.H."/>
            <person name="Franceschini L.M."/>
            <person name="Leite T.F."/>
            <person name="Margarido G.R.A."/>
            <person name="Almeida C.A."/>
            <person name="Ferrarezi J.A."/>
            <person name="Labate C.A."/>
        </authorList>
    </citation>
    <scope>NUCLEOTIDE SEQUENCE</scope>
    <source>
        <strain evidence="1">MF-1</strain>
    </source>
</reference>
<keyword evidence="2" id="KW-1185">Reference proteome</keyword>
<gene>
    <name evidence="1" type="ORF">O181_008317</name>
</gene>
<evidence type="ECO:0000313" key="1">
    <source>
        <dbReference type="EMBL" id="MBW0468602.1"/>
    </source>
</evidence>
<dbReference type="Gene3D" id="3.10.10.10">
    <property type="entry name" value="HIV Type 1 Reverse Transcriptase, subunit A, domain 1"/>
    <property type="match status" value="1"/>
</dbReference>
<dbReference type="Proteomes" id="UP000765509">
    <property type="component" value="Unassembled WGS sequence"/>
</dbReference>
<sequence length="426" mass="50131">MSIPLNQNEGSRNSNPQVLDEEKFQIKNEFSTYFHNLKPSLGQALLKEVPKLKEWPHISGEGEYDHMEFIRGIDMVKEDFELRDRLVKARFDMLFTKSAHRWYIKLREEHGYQSWTWWNPKITNKWANDAWIFEVEKAFKYAKLNAAKHKALPKFCQKRYILTELYPYMSYFMIYRKSMRKCGGDLENSVKRRIIKKSSAEDIINILKEVTTKTRIGSSRVNLKERQIKVNQLSPYSLESEKFKSEEINEAEVSLHLTDKQENEIYNILYDHGESFETDKEQWGEITGHDFETILKIRRPYPPLLGRPTYPENPKSREGLEIHIKELLDLGVIKTVGHNEEVEITTPIIVAWNVGKFRMVGEFKALNTYTVPDMYPIPKIQIALTQISQAVYISTMNSLKGFHKNVVTPRARKYSIITVHFGMYEY</sequence>
<evidence type="ECO:0000313" key="2">
    <source>
        <dbReference type="Proteomes" id="UP000765509"/>
    </source>
</evidence>